<dbReference type="Proteomes" id="UP001161390">
    <property type="component" value="Unassembled WGS sequence"/>
</dbReference>
<name>A0ABQ5V0L8_9PROT</name>
<sequence length="178" mass="19247">MSHLIYDVAVSIDGYISGPDGDISAFPHSGQIVDDYVHRLDGYAVALMGRATYEFGYAFGLQPGANPYPQMRSTILSRRIDLPPDPDVVIVRDESVDYVRRLKAETDGNIYLCGGGALAASLAEAGLIDRLFLKRAPILLGGGTRLFGERGANLRLTQTGQTDYGGGLMLQSFDCERA</sequence>
<dbReference type="InterPro" id="IPR050765">
    <property type="entry name" value="Riboflavin_Biosynth_HTPR"/>
</dbReference>
<dbReference type="PANTHER" id="PTHR38011">
    <property type="entry name" value="DIHYDROFOLATE REDUCTASE FAMILY PROTEIN (AFU_ORTHOLOGUE AFUA_8G06820)"/>
    <property type="match status" value="1"/>
</dbReference>
<reference evidence="2" key="2">
    <citation type="submission" date="2023-01" db="EMBL/GenBank/DDBJ databases">
        <title>Draft genome sequence of Algimonas porphyrae strain NBRC 108216.</title>
        <authorList>
            <person name="Sun Q."/>
            <person name="Mori K."/>
        </authorList>
    </citation>
    <scope>NUCLEOTIDE SEQUENCE</scope>
    <source>
        <strain evidence="2">NBRC 108216</strain>
    </source>
</reference>
<dbReference type="Gene3D" id="3.40.430.10">
    <property type="entry name" value="Dihydrofolate Reductase, subunit A"/>
    <property type="match status" value="1"/>
</dbReference>
<dbReference type="PANTHER" id="PTHR38011:SF11">
    <property type="entry name" value="2,5-DIAMINO-6-RIBOSYLAMINO-4(3H)-PYRIMIDINONE 5'-PHOSPHATE REDUCTASE"/>
    <property type="match status" value="1"/>
</dbReference>
<accession>A0ABQ5V0L8</accession>
<proteinExistence type="predicted"/>
<dbReference type="InterPro" id="IPR024072">
    <property type="entry name" value="DHFR-like_dom_sf"/>
</dbReference>
<reference evidence="2" key="1">
    <citation type="journal article" date="2014" name="Int. J. Syst. Evol. Microbiol.">
        <title>Complete genome of a new Firmicutes species belonging to the dominant human colonic microbiota ('Ruminococcus bicirculans') reveals two chromosomes and a selective capacity to utilize plant glucans.</title>
        <authorList>
            <consortium name="NISC Comparative Sequencing Program"/>
            <person name="Wegmann U."/>
            <person name="Louis P."/>
            <person name="Goesmann A."/>
            <person name="Henrissat B."/>
            <person name="Duncan S.H."/>
            <person name="Flint H.J."/>
        </authorList>
    </citation>
    <scope>NUCLEOTIDE SEQUENCE</scope>
    <source>
        <strain evidence="2">NBRC 108216</strain>
    </source>
</reference>
<keyword evidence="3" id="KW-1185">Reference proteome</keyword>
<dbReference type="Pfam" id="PF01872">
    <property type="entry name" value="RibD_C"/>
    <property type="match status" value="1"/>
</dbReference>
<dbReference type="RefSeq" id="WP_284371374.1">
    <property type="nucleotide sequence ID" value="NZ_BSNJ01000003.1"/>
</dbReference>
<evidence type="ECO:0000259" key="1">
    <source>
        <dbReference type="Pfam" id="PF01872"/>
    </source>
</evidence>
<dbReference type="SUPFAM" id="SSF53597">
    <property type="entry name" value="Dihydrofolate reductase-like"/>
    <property type="match status" value="1"/>
</dbReference>
<organism evidence="2 3">
    <name type="scientific">Algimonas porphyrae</name>
    <dbReference type="NCBI Taxonomy" id="1128113"/>
    <lineage>
        <taxon>Bacteria</taxon>
        <taxon>Pseudomonadati</taxon>
        <taxon>Pseudomonadota</taxon>
        <taxon>Alphaproteobacteria</taxon>
        <taxon>Maricaulales</taxon>
        <taxon>Robiginitomaculaceae</taxon>
        <taxon>Algimonas</taxon>
    </lineage>
</organism>
<dbReference type="EMBL" id="BSNJ01000003">
    <property type="protein sequence ID" value="GLQ20622.1"/>
    <property type="molecule type" value="Genomic_DNA"/>
</dbReference>
<dbReference type="InterPro" id="IPR002734">
    <property type="entry name" value="RibDG_C"/>
</dbReference>
<protein>
    <submittedName>
        <fullName evidence="2">Deaminase</fullName>
    </submittedName>
</protein>
<evidence type="ECO:0000313" key="3">
    <source>
        <dbReference type="Proteomes" id="UP001161390"/>
    </source>
</evidence>
<comment type="caution">
    <text evidence="2">The sequence shown here is derived from an EMBL/GenBank/DDBJ whole genome shotgun (WGS) entry which is preliminary data.</text>
</comment>
<evidence type="ECO:0000313" key="2">
    <source>
        <dbReference type="EMBL" id="GLQ20622.1"/>
    </source>
</evidence>
<feature type="domain" description="Bacterial bifunctional deaminase-reductase C-terminal" evidence="1">
    <location>
        <begin position="3"/>
        <end position="169"/>
    </location>
</feature>
<gene>
    <name evidence="2" type="ORF">GCM10007854_15770</name>
</gene>